<comment type="catalytic activity">
    <reaction evidence="1">
        <text>Hydrolysis of terminal, non-reducing beta-D-glucosyl residues with release of beta-D-glucose.</text>
        <dbReference type="EC" id="3.2.1.21"/>
    </reaction>
</comment>
<dbReference type="PANTHER" id="PTHR30620">
    <property type="entry name" value="PERIPLASMIC BETA-GLUCOSIDASE-RELATED"/>
    <property type="match status" value="1"/>
</dbReference>
<sequence length="738" mass="80742">MIVVNYKKKPKNDREIQQAVQELLAKMTLPEKLGQMTQAVGAEISYIGSTGKGEPVEQRIREGKIGSMILVDEPTALAAKIKHFQKMAVEESRLGIPLLFAQDVIHGFETVFPIPLAWSSSFDLELIQGAAEIAAKEAAACGINYVYSPMVDLVRDPRWGRVAESAGEDPFLGSAIAAALVRGYQGEKIGCTSHSVAACLKHFLGYGAAEAGRDYNTVDFSSTTMFNHYLLPFKAGIDAGAASIMAAFNVVDGVPVTANYKLLTEILRNKLNFTGVVISDYNGVLELIAHGVAVNEKEAAAKALKAGLDIEMTTNFFNRFGEELCCASRAITDNVDRAVTRILTLKYQLGLMDDPFRSLNSPEKIKSTVFCREHLAYSRKLAENSVVLLKNDSILPIKAEQKVALIGPFAESKDLCGCWSFSTRKNETTDLKSGFELLGWKVMTEAGCAVNEKINGGLQRAKLLAEKSDLVILVLGENDVMSGEACSRMSISLPAVQQELAESLAEIGVPLVLCLMNGRPLLLNWYAEHCQAILQCYQLGSQAGLAIAKILIGQVNPSGKLTMSIPYAQGQIPVYYNHLSTGRPLLDETSEEHFLSRYLDGPNHPLYPFGFGLSYTEFRMQEIELDKPTIAVNEEAEVAVTLANIGKYEGSEVVQLYIRDPSASIARPVKELKGFKKISLLPGQKKQVNFKVNREMLSFYDSDGELRCEPGLFILTLATSSDDAHSLNINLEVVADEK</sequence>
<feature type="domain" description="Fibronectin type III-like" evidence="8">
    <location>
        <begin position="652"/>
        <end position="721"/>
    </location>
</feature>
<evidence type="ECO:0000256" key="3">
    <source>
        <dbReference type="ARBA" id="ARBA00012744"/>
    </source>
</evidence>
<dbReference type="InterPro" id="IPR051915">
    <property type="entry name" value="Cellulose_Degrad_GH3"/>
</dbReference>
<dbReference type="InterPro" id="IPR002772">
    <property type="entry name" value="Glyco_hydro_3_C"/>
</dbReference>
<accession>A0A2J8B215</accession>
<keyword evidence="5 7" id="KW-0378">Hydrolase</keyword>
<keyword evidence="4" id="KW-0732">Signal</keyword>
<dbReference type="InterPro" id="IPR036881">
    <property type="entry name" value="Glyco_hydro_3_C_sf"/>
</dbReference>
<dbReference type="PROSITE" id="PS00775">
    <property type="entry name" value="GLYCOSYL_HYDROL_F3"/>
    <property type="match status" value="1"/>
</dbReference>
<organism evidence="9 10">
    <name type="scientific">Mageeibacillus indolicus</name>
    <dbReference type="NCBI Taxonomy" id="884684"/>
    <lineage>
        <taxon>Bacteria</taxon>
        <taxon>Bacillati</taxon>
        <taxon>Bacillota</taxon>
        <taxon>Clostridia</taxon>
        <taxon>Eubacteriales</taxon>
        <taxon>Oscillospiraceae</taxon>
        <taxon>Mageeibacillus</taxon>
    </lineage>
</organism>
<dbReference type="GO" id="GO:0009251">
    <property type="term" value="P:glucan catabolic process"/>
    <property type="evidence" value="ECO:0007669"/>
    <property type="project" value="TreeGrafter"/>
</dbReference>
<dbReference type="InterPro" id="IPR017853">
    <property type="entry name" value="GH"/>
</dbReference>
<dbReference type="PANTHER" id="PTHR30620:SF16">
    <property type="entry name" value="LYSOSOMAL BETA GLUCOSIDASE"/>
    <property type="match status" value="1"/>
</dbReference>
<dbReference type="Gene3D" id="3.20.20.300">
    <property type="entry name" value="Glycoside hydrolase, family 3, N-terminal domain"/>
    <property type="match status" value="1"/>
</dbReference>
<dbReference type="SUPFAM" id="SSF51445">
    <property type="entry name" value="(Trans)glycosidases"/>
    <property type="match status" value="1"/>
</dbReference>
<dbReference type="FunFam" id="2.60.40.10:FF:000495">
    <property type="entry name" value="Periplasmic beta-glucosidase"/>
    <property type="match status" value="1"/>
</dbReference>
<dbReference type="Gene3D" id="3.40.50.1700">
    <property type="entry name" value="Glycoside hydrolase family 3 C-terminal domain"/>
    <property type="match status" value="1"/>
</dbReference>
<gene>
    <name evidence="9" type="ORF">B7R76_04510</name>
</gene>
<protein>
    <recommendedName>
        <fullName evidence="3">beta-glucosidase</fullName>
        <ecNumber evidence="3">3.2.1.21</ecNumber>
    </recommendedName>
</protein>
<dbReference type="InterPro" id="IPR013783">
    <property type="entry name" value="Ig-like_fold"/>
</dbReference>
<comment type="caution">
    <text evidence="9">The sequence shown here is derived from an EMBL/GenBank/DDBJ whole genome shotgun (WGS) entry which is preliminary data.</text>
</comment>
<dbReference type="SUPFAM" id="SSF52279">
    <property type="entry name" value="Beta-D-glucan exohydrolase, C-terminal domain"/>
    <property type="match status" value="1"/>
</dbReference>
<dbReference type="EC" id="3.2.1.21" evidence="3"/>
<evidence type="ECO:0000256" key="7">
    <source>
        <dbReference type="RuleBase" id="RU361161"/>
    </source>
</evidence>
<dbReference type="InterPro" id="IPR001764">
    <property type="entry name" value="Glyco_hydro_3_N"/>
</dbReference>
<dbReference type="AlphaFoldDB" id="A0A2J8B215"/>
<dbReference type="InterPro" id="IPR019800">
    <property type="entry name" value="Glyco_hydro_3_AS"/>
</dbReference>
<comment type="similarity">
    <text evidence="2 7">Belongs to the glycosyl hydrolase 3 family.</text>
</comment>
<dbReference type="Pfam" id="PF01915">
    <property type="entry name" value="Glyco_hydro_3_C"/>
    <property type="match status" value="1"/>
</dbReference>
<keyword evidence="6 7" id="KW-0326">Glycosidase</keyword>
<evidence type="ECO:0000256" key="2">
    <source>
        <dbReference type="ARBA" id="ARBA00005336"/>
    </source>
</evidence>
<dbReference type="PRINTS" id="PR00133">
    <property type="entry name" value="GLHYDRLASE3"/>
</dbReference>
<dbReference type="InterPro" id="IPR026891">
    <property type="entry name" value="Fn3-like"/>
</dbReference>
<dbReference type="Proteomes" id="UP000236394">
    <property type="component" value="Unassembled WGS sequence"/>
</dbReference>
<dbReference type="EMBL" id="NBZD01000002">
    <property type="protein sequence ID" value="PNH18820.1"/>
    <property type="molecule type" value="Genomic_DNA"/>
</dbReference>
<dbReference type="SMART" id="SM01217">
    <property type="entry name" value="Fn3_like"/>
    <property type="match status" value="1"/>
</dbReference>
<name>A0A2J8B215_9FIRM</name>
<evidence type="ECO:0000313" key="9">
    <source>
        <dbReference type="EMBL" id="PNH18820.1"/>
    </source>
</evidence>
<dbReference type="InterPro" id="IPR036962">
    <property type="entry name" value="Glyco_hydro_3_N_sf"/>
</dbReference>
<dbReference type="Gene3D" id="2.60.40.10">
    <property type="entry name" value="Immunoglobulins"/>
    <property type="match status" value="1"/>
</dbReference>
<reference evidence="10" key="1">
    <citation type="submission" date="2017-04" db="EMBL/GenBank/DDBJ databases">
        <authorList>
            <person name="Bumgarner R.E."/>
            <person name="Fredricks D.N."/>
            <person name="Srinivasan S."/>
        </authorList>
    </citation>
    <scope>NUCLEOTIDE SEQUENCE [LARGE SCALE GENOMIC DNA]</scope>
    <source>
        <strain evidence="10">KA00405</strain>
    </source>
</reference>
<evidence type="ECO:0000256" key="6">
    <source>
        <dbReference type="ARBA" id="ARBA00023295"/>
    </source>
</evidence>
<evidence type="ECO:0000256" key="1">
    <source>
        <dbReference type="ARBA" id="ARBA00000448"/>
    </source>
</evidence>
<evidence type="ECO:0000313" key="10">
    <source>
        <dbReference type="Proteomes" id="UP000236394"/>
    </source>
</evidence>
<proteinExistence type="inferred from homology"/>
<evidence type="ECO:0000256" key="5">
    <source>
        <dbReference type="ARBA" id="ARBA00022801"/>
    </source>
</evidence>
<dbReference type="Pfam" id="PF14310">
    <property type="entry name" value="Fn3-like"/>
    <property type="match status" value="1"/>
</dbReference>
<evidence type="ECO:0000256" key="4">
    <source>
        <dbReference type="ARBA" id="ARBA00022729"/>
    </source>
</evidence>
<evidence type="ECO:0000259" key="8">
    <source>
        <dbReference type="SMART" id="SM01217"/>
    </source>
</evidence>
<dbReference type="Pfam" id="PF00933">
    <property type="entry name" value="Glyco_hydro_3"/>
    <property type="match status" value="1"/>
</dbReference>
<dbReference type="GO" id="GO:0008422">
    <property type="term" value="F:beta-glucosidase activity"/>
    <property type="evidence" value="ECO:0007669"/>
    <property type="project" value="UniProtKB-EC"/>
</dbReference>